<dbReference type="Proteomes" id="UP000317036">
    <property type="component" value="Unassembled WGS sequence"/>
</dbReference>
<reference evidence="6 7" key="1">
    <citation type="submission" date="2019-07" db="EMBL/GenBank/DDBJ databases">
        <authorList>
            <person name="Kim J."/>
        </authorList>
    </citation>
    <scope>NUCLEOTIDE SEQUENCE [LARGE SCALE GENOMIC DNA]</scope>
    <source>
        <strain evidence="6 7">JC52</strain>
    </source>
</reference>
<sequence>MHLVQKRNQSGVTFMKKRMTTAILSLALLAAGCSSSAGTGTSTGEAPKTGGGGSEKKAEQPAAAKVSSEPVELVVFSSSGDSLESFNERFGNAIAKKFPNYKINYIRNEKGKTLPELLAAGQVIDIYFDSIRVFIGSLQYDMQLDMDDLVKSHNVDLSNLEPTALDGMRKLSGGKLWGIPVTNSNMALYYNKDIFNKFGVPLPKDGMTWDEVLDLSKKLTRFEDGKQFLGLGVATTQMLSMTQQSLPIVDPKSGKSSLSDDRWKKMYSTLYEEPAKPQGYREYMKTIKGNIPNVDEFHNKQNLGMLVYLSSYFQVNAKELKGVNWDMVSVPTFKDMPGVGVQPYPGYFSVTKQSKHKDDAMEVIKYLISDEVQMQLSKTGTMSALKTDAVKKAFGEQSEYKDHNLKAVYFNKFAEMSQKTKYDNALQDAYFAPMKQVASGDVDINTALRQAEEVANKKLDEEKKK</sequence>
<keyword evidence="3 5" id="KW-0732">Signal</keyword>
<evidence type="ECO:0000256" key="4">
    <source>
        <dbReference type="SAM" id="MobiDB-lite"/>
    </source>
</evidence>
<feature type="chain" id="PRO_5039071940" evidence="5">
    <location>
        <begin position="38"/>
        <end position="465"/>
    </location>
</feature>
<protein>
    <submittedName>
        <fullName evidence="6">Extracellular solute-binding protein</fullName>
    </submittedName>
</protein>
<dbReference type="OrthoDB" id="2510196at2"/>
<dbReference type="Pfam" id="PF01547">
    <property type="entry name" value="SBP_bac_1"/>
    <property type="match status" value="1"/>
</dbReference>
<dbReference type="Gene3D" id="3.40.190.10">
    <property type="entry name" value="Periplasmic binding protein-like II"/>
    <property type="match status" value="1"/>
</dbReference>
<dbReference type="AlphaFoldDB" id="A0A559K6L5"/>
<proteinExistence type="inferred from homology"/>
<feature type="region of interest" description="Disordered" evidence="4">
    <location>
        <begin position="36"/>
        <end position="63"/>
    </location>
</feature>
<keyword evidence="7" id="KW-1185">Reference proteome</keyword>
<comment type="caution">
    <text evidence="6">The sequence shown here is derived from an EMBL/GenBank/DDBJ whole genome shotgun (WGS) entry which is preliminary data.</text>
</comment>
<dbReference type="PANTHER" id="PTHR43649">
    <property type="entry name" value="ARABINOSE-BINDING PROTEIN-RELATED"/>
    <property type="match status" value="1"/>
</dbReference>
<keyword evidence="2" id="KW-0813">Transport</keyword>
<evidence type="ECO:0000256" key="5">
    <source>
        <dbReference type="SAM" id="SignalP"/>
    </source>
</evidence>
<dbReference type="InterPro" id="IPR050490">
    <property type="entry name" value="Bact_solute-bd_prot1"/>
</dbReference>
<evidence type="ECO:0000313" key="7">
    <source>
        <dbReference type="Proteomes" id="UP000317036"/>
    </source>
</evidence>
<comment type="similarity">
    <text evidence="1">Belongs to the bacterial solute-binding protein 1 family.</text>
</comment>
<dbReference type="SUPFAM" id="SSF53850">
    <property type="entry name" value="Periplasmic binding protein-like II"/>
    <property type="match status" value="1"/>
</dbReference>
<evidence type="ECO:0000256" key="3">
    <source>
        <dbReference type="ARBA" id="ARBA00022729"/>
    </source>
</evidence>
<gene>
    <name evidence="6" type="ORF">FPZ49_22430</name>
</gene>
<dbReference type="PROSITE" id="PS51257">
    <property type="entry name" value="PROKAR_LIPOPROTEIN"/>
    <property type="match status" value="1"/>
</dbReference>
<evidence type="ECO:0000313" key="6">
    <source>
        <dbReference type="EMBL" id="TVY07778.1"/>
    </source>
</evidence>
<accession>A0A559K6L5</accession>
<dbReference type="PANTHER" id="PTHR43649:SF12">
    <property type="entry name" value="DIACETYLCHITOBIOSE BINDING PROTEIN DASA"/>
    <property type="match status" value="1"/>
</dbReference>
<evidence type="ECO:0000256" key="1">
    <source>
        <dbReference type="ARBA" id="ARBA00008520"/>
    </source>
</evidence>
<dbReference type="EMBL" id="VNJI01000032">
    <property type="protein sequence ID" value="TVY07778.1"/>
    <property type="molecule type" value="Genomic_DNA"/>
</dbReference>
<dbReference type="InterPro" id="IPR006059">
    <property type="entry name" value="SBP"/>
</dbReference>
<organism evidence="6 7">
    <name type="scientific">Paenibacillus cremeus</name>
    <dbReference type="NCBI Taxonomy" id="2163881"/>
    <lineage>
        <taxon>Bacteria</taxon>
        <taxon>Bacillati</taxon>
        <taxon>Bacillota</taxon>
        <taxon>Bacilli</taxon>
        <taxon>Bacillales</taxon>
        <taxon>Paenibacillaceae</taxon>
        <taxon>Paenibacillus</taxon>
    </lineage>
</organism>
<dbReference type="PROSITE" id="PS01037">
    <property type="entry name" value="SBP_BACTERIAL_1"/>
    <property type="match status" value="1"/>
</dbReference>
<feature type="signal peptide" evidence="5">
    <location>
        <begin position="1"/>
        <end position="37"/>
    </location>
</feature>
<evidence type="ECO:0000256" key="2">
    <source>
        <dbReference type="ARBA" id="ARBA00022448"/>
    </source>
</evidence>
<dbReference type="InterPro" id="IPR006061">
    <property type="entry name" value="SBP_1_CS"/>
</dbReference>
<name>A0A559K6L5_9BACL</name>
<dbReference type="GO" id="GO:0055085">
    <property type="term" value="P:transmembrane transport"/>
    <property type="evidence" value="ECO:0007669"/>
    <property type="project" value="InterPro"/>
</dbReference>